<proteinExistence type="predicted"/>
<protein>
    <submittedName>
        <fullName evidence="1">Uncharacterized protein</fullName>
    </submittedName>
</protein>
<accession>A0A927W617</accession>
<organism evidence="1 2">
    <name type="scientific">Clostridium sulfidigenes</name>
    <dbReference type="NCBI Taxonomy" id="318464"/>
    <lineage>
        <taxon>Bacteria</taxon>
        <taxon>Bacillati</taxon>
        <taxon>Bacillota</taxon>
        <taxon>Clostridia</taxon>
        <taxon>Eubacteriales</taxon>
        <taxon>Clostridiaceae</taxon>
        <taxon>Clostridium</taxon>
    </lineage>
</organism>
<dbReference type="Proteomes" id="UP000768462">
    <property type="component" value="Unassembled WGS sequence"/>
</dbReference>
<dbReference type="AlphaFoldDB" id="A0A927W617"/>
<gene>
    <name evidence="1" type="ORF">E7215_13870</name>
</gene>
<dbReference type="EMBL" id="SVCM01000157">
    <property type="protein sequence ID" value="MBE6061238.1"/>
    <property type="molecule type" value="Genomic_DNA"/>
</dbReference>
<name>A0A927W617_9CLOT</name>
<sequence length="127" mass="14714">MAKIKLQDLITVLKSDVVKYNSCIEMNFCIDDDTEYEDCWLGKMPDRDNLGKEVYWYGLTSDGLQGYDYAKLEDILNSKVFHGKSLFDVIEKITWCSLDGCSIEERLPDYLDDYAIKAKRSAPIYEI</sequence>
<evidence type="ECO:0000313" key="1">
    <source>
        <dbReference type="EMBL" id="MBE6061238.1"/>
    </source>
</evidence>
<evidence type="ECO:0000313" key="2">
    <source>
        <dbReference type="Proteomes" id="UP000768462"/>
    </source>
</evidence>
<comment type="caution">
    <text evidence="1">The sequence shown here is derived from an EMBL/GenBank/DDBJ whole genome shotgun (WGS) entry which is preliminary data.</text>
</comment>
<reference evidence="1" key="1">
    <citation type="submission" date="2019-04" db="EMBL/GenBank/DDBJ databases">
        <title>Evolution of Biomass-Degrading Anaerobic Consortia Revealed by Metagenomics.</title>
        <authorList>
            <person name="Peng X."/>
        </authorList>
    </citation>
    <scope>NUCLEOTIDE SEQUENCE</scope>
    <source>
        <strain evidence="1">SIG254</strain>
    </source>
</reference>